<dbReference type="InterPro" id="IPR029787">
    <property type="entry name" value="Nucleotide_cyclase"/>
</dbReference>
<gene>
    <name evidence="2" type="ORF">FSW04_06720</name>
</gene>
<dbReference type="Gene3D" id="3.30.450.40">
    <property type="match status" value="1"/>
</dbReference>
<dbReference type="SUPFAM" id="SSF55073">
    <property type="entry name" value="Nucleotide cyclase"/>
    <property type="match status" value="1"/>
</dbReference>
<accession>A0A5B8U2M7</accession>
<dbReference type="PROSITE" id="PS50887">
    <property type="entry name" value="GGDEF"/>
    <property type="match status" value="1"/>
</dbReference>
<dbReference type="Gene3D" id="3.30.70.270">
    <property type="match status" value="1"/>
</dbReference>
<dbReference type="InterPro" id="IPR052163">
    <property type="entry name" value="DGC-Regulatory_Protein"/>
</dbReference>
<dbReference type="KEGG" id="bsol:FSW04_06720"/>
<proteinExistence type="predicted"/>
<dbReference type="Pfam" id="PF00990">
    <property type="entry name" value="GGDEF"/>
    <property type="match status" value="1"/>
</dbReference>
<dbReference type="OrthoDB" id="23692at2"/>
<dbReference type="SMART" id="SM00065">
    <property type="entry name" value="GAF"/>
    <property type="match status" value="1"/>
</dbReference>
<dbReference type="SUPFAM" id="SSF111126">
    <property type="entry name" value="Ligand-binding domain in the NO signalling and Golgi transport"/>
    <property type="match status" value="1"/>
</dbReference>
<dbReference type="Proteomes" id="UP000321805">
    <property type="component" value="Chromosome"/>
</dbReference>
<dbReference type="PANTHER" id="PTHR46663:SF2">
    <property type="entry name" value="GGDEF DOMAIN-CONTAINING PROTEIN"/>
    <property type="match status" value="1"/>
</dbReference>
<keyword evidence="3" id="KW-1185">Reference proteome</keyword>
<evidence type="ECO:0000259" key="1">
    <source>
        <dbReference type="PROSITE" id="PS50887"/>
    </source>
</evidence>
<organism evidence="2 3">
    <name type="scientific">Baekduia soli</name>
    <dbReference type="NCBI Taxonomy" id="496014"/>
    <lineage>
        <taxon>Bacteria</taxon>
        <taxon>Bacillati</taxon>
        <taxon>Actinomycetota</taxon>
        <taxon>Thermoleophilia</taxon>
        <taxon>Solirubrobacterales</taxon>
        <taxon>Baekduiaceae</taxon>
        <taxon>Baekduia</taxon>
    </lineage>
</organism>
<dbReference type="AlphaFoldDB" id="A0A5B8U2M7"/>
<dbReference type="EMBL" id="CP042430">
    <property type="protein sequence ID" value="QEC47309.1"/>
    <property type="molecule type" value="Genomic_DNA"/>
</dbReference>
<dbReference type="PANTHER" id="PTHR46663">
    <property type="entry name" value="DIGUANYLATE CYCLASE DGCT-RELATED"/>
    <property type="match status" value="1"/>
</dbReference>
<evidence type="ECO:0000313" key="3">
    <source>
        <dbReference type="Proteomes" id="UP000321805"/>
    </source>
</evidence>
<dbReference type="RefSeq" id="WP_146917617.1">
    <property type="nucleotide sequence ID" value="NZ_CP042430.1"/>
</dbReference>
<dbReference type="NCBIfam" id="TIGR00254">
    <property type="entry name" value="GGDEF"/>
    <property type="match status" value="1"/>
</dbReference>
<dbReference type="InterPro" id="IPR029016">
    <property type="entry name" value="GAF-like_dom_sf"/>
</dbReference>
<dbReference type="InterPro" id="IPR000160">
    <property type="entry name" value="GGDEF_dom"/>
</dbReference>
<name>A0A5B8U2M7_9ACTN</name>
<dbReference type="InterPro" id="IPR024096">
    <property type="entry name" value="NO_sig/Golgi_transp_ligand-bd"/>
</dbReference>
<sequence>MEAGPTEAMPGGRHISCSMTTVMLRLVGQEHGTAGIEELLAAAGVQQTREDLENEENWVTLDEAIALLSACVQVTGDPGFPRRIGEHTVRQHAGTSVSTLLRSLGSPEAVLGAIAQAAGKLSTVSDLDAVEVEPGRAVVRAVARPGHVRHPLQCQWTTGLLATPTELFGLPRAGVRELSCQAKGDPECRYVVTWDAGQAAAGADPQQRVTALEAQLLATREGLRGVFATAAELLSTDDIDVVLARIVDRAALTVRAPRFVLAVRPRTGDEVRIYAEGVADGEAAAIAQALEAGDPLPGSALVADVASERRAYGRLCALNPEGIHFFASEQELFSLYAAHAAAVLDMATALAEADRRHDHVSALLSLAQALALGGSRQDVADSIVRTVPAIVDCDRLSVWLWDDEAGCLRVASTAGPADGDIGLLDDRMLLPSGSPALARMLGHPGPLHVERGDAGDAQVHALMELLDVLVVVAVPIIARGEFLGIVVVSVAERPERLDLDASLLQRLNGIASLAAPAIQNGRLVDELQHQASHDPLTGLANRTGFSRRVDAVLDGAGHTEVGLLFCDLDGFKTINDRHGHTSGDALLREIADRLRSVVRSGDTVARLGGDEFAVILADVRSPDEIAAAAARVRAVCAEPFRVGDSELRVGVSVGQAQWPQDGRGAEELLRVADAAMYREKTRSRAA</sequence>
<evidence type="ECO:0000313" key="2">
    <source>
        <dbReference type="EMBL" id="QEC47309.1"/>
    </source>
</evidence>
<feature type="domain" description="GGDEF" evidence="1">
    <location>
        <begin position="559"/>
        <end position="686"/>
    </location>
</feature>
<dbReference type="CDD" id="cd01949">
    <property type="entry name" value="GGDEF"/>
    <property type="match status" value="1"/>
</dbReference>
<dbReference type="SMART" id="SM00267">
    <property type="entry name" value="GGDEF"/>
    <property type="match status" value="1"/>
</dbReference>
<dbReference type="SUPFAM" id="SSF55781">
    <property type="entry name" value="GAF domain-like"/>
    <property type="match status" value="2"/>
</dbReference>
<dbReference type="Pfam" id="PF01590">
    <property type="entry name" value="GAF"/>
    <property type="match status" value="1"/>
</dbReference>
<protein>
    <submittedName>
        <fullName evidence="2">Diguanylate cyclase</fullName>
    </submittedName>
</protein>
<reference evidence="2 3" key="1">
    <citation type="journal article" date="2018" name="J. Microbiol.">
        <title>Baekduia soli gen. nov., sp. nov., a novel bacterium isolated from the soil of Baekdu Mountain and proposal of a novel family name, Baekduiaceae fam. nov.</title>
        <authorList>
            <person name="An D.S."/>
            <person name="Siddiqi M.Z."/>
            <person name="Kim K.H."/>
            <person name="Yu H.S."/>
            <person name="Im W.T."/>
        </authorList>
    </citation>
    <scope>NUCLEOTIDE SEQUENCE [LARGE SCALE GENOMIC DNA]</scope>
    <source>
        <strain evidence="2 3">BR7-21</strain>
    </source>
</reference>
<dbReference type="InterPro" id="IPR003018">
    <property type="entry name" value="GAF"/>
</dbReference>
<dbReference type="InterPro" id="IPR043128">
    <property type="entry name" value="Rev_trsase/Diguanyl_cyclase"/>
</dbReference>